<dbReference type="KEGG" id="crq:GCK72_007752"/>
<feature type="region of interest" description="Disordered" evidence="1">
    <location>
        <begin position="325"/>
        <end position="370"/>
    </location>
</feature>
<dbReference type="HOGENOM" id="CLU_476706_0_0_1"/>
<evidence type="ECO:0000313" key="4">
    <source>
        <dbReference type="Proteomes" id="UP000008281"/>
    </source>
</evidence>
<feature type="region of interest" description="Disordered" evidence="1">
    <location>
        <begin position="142"/>
        <end position="171"/>
    </location>
</feature>
<dbReference type="CTD" id="9805169"/>
<name>E3M9M6_CAERE</name>
<accession>E3M9M6</accession>
<feature type="region of interest" description="Disordered" evidence="1">
    <location>
        <begin position="248"/>
        <end position="277"/>
    </location>
</feature>
<dbReference type="Pfam" id="PF04435">
    <property type="entry name" value="SPK"/>
    <property type="match status" value="1"/>
</dbReference>
<gene>
    <name evidence="3" type="ORF">CRE_14696</name>
</gene>
<dbReference type="AlphaFoldDB" id="E3M9M6"/>
<evidence type="ECO:0000259" key="2">
    <source>
        <dbReference type="Pfam" id="PF04435"/>
    </source>
</evidence>
<sequence length="572" mass="66215">MEHYEHSKFGINWAEYQTMFPGESKSVTINRMTEIVMIQSLMEKALKLLDRGIKIQKPIVLNPHWRGLVEEEKWKGNWLSYRDHQSLSHKIEKLNFIDLKYRVLLLFVTSRRVTAQFKKELVEALCTCRYDEHNRIKSCNEKKKGKKNEKIRKDEEQDDNAEVDDNEDDEMKAQDELLLTLKAETEMKTLTEQQMLSLLKNIAKTVVESEHEEGDVLKVNKYVIMDALDLMAGRVRSPVLNWYGMEDEADDEEAGNTEDIQNNSGNGKDKEPENDENMEDVDMNISHQDVQAIDRNQDRDHFDDYPRIESPLIFEPPHMEVVVDSEEGEDEYEEVDGMESPQEPESGVARLMSDSSDSGSNSNIDGENDLPPISVYRCPLNYTPTFNPHSRTEMSILSRIPKECVVRHLPGWNPMNYIAWQGNESSRSKMISKEIEMAINGLKRFVASDQGYLLIENHSANPECSLNTICNILFSCKEIRALFQDYCQNEILDLMTAIFRRDKQTTSDLRRILGETFENGVHDVRETFSNLIKKLKVDLTPIQFLEQYETNCEWCTKSDSKSTGEIKESSYL</sequence>
<protein>
    <recommendedName>
        <fullName evidence="2">SPK domain-containing protein</fullName>
    </recommendedName>
</protein>
<evidence type="ECO:0000313" key="3">
    <source>
        <dbReference type="EMBL" id="EFO96277.1"/>
    </source>
</evidence>
<feature type="compositionally biased region" description="Acidic residues" evidence="1">
    <location>
        <begin position="156"/>
        <end position="170"/>
    </location>
</feature>
<feature type="compositionally biased region" description="Acidic residues" evidence="1">
    <location>
        <begin position="325"/>
        <end position="337"/>
    </location>
</feature>
<feature type="domain" description="SPK" evidence="2">
    <location>
        <begin position="49"/>
        <end position="141"/>
    </location>
</feature>
<proteinExistence type="predicted"/>
<reference evidence="3" key="1">
    <citation type="submission" date="2007-07" db="EMBL/GenBank/DDBJ databases">
        <title>PCAP assembly of the Caenorhabditis remanei genome.</title>
        <authorList>
            <consortium name="The Caenorhabditis remanei Sequencing Consortium"/>
            <person name="Wilson R.K."/>
        </authorList>
    </citation>
    <scope>NUCLEOTIDE SEQUENCE [LARGE SCALE GENOMIC DNA]</scope>
    <source>
        <strain evidence="3">PB4641</strain>
    </source>
</reference>
<dbReference type="InterPro" id="IPR006570">
    <property type="entry name" value="SPK_dom"/>
</dbReference>
<dbReference type="InParanoid" id="E3M9M6"/>
<dbReference type="Proteomes" id="UP000008281">
    <property type="component" value="Unassembled WGS sequence"/>
</dbReference>
<evidence type="ECO:0000256" key="1">
    <source>
        <dbReference type="SAM" id="MobiDB-lite"/>
    </source>
</evidence>
<dbReference type="EMBL" id="DS268430">
    <property type="protein sequence ID" value="EFO96277.1"/>
    <property type="molecule type" value="Genomic_DNA"/>
</dbReference>
<feature type="compositionally biased region" description="Low complexity" evidence="1">
    <location>
        <begin position="353"/>
        <end position="365"/>
    </location>
</feature>
<organism evidence="4">
    <name type="scientific">Caenorhabditis remanei</name>
    <name type="common">Caenorhabditis vulgaris</name>
    <dbReference type="NCBI Taxonomy" id="31234"/>
    <lineage>
        <taxon>Eukaryota</taxon>
        <taxon>Metazoa</taxon>
        <taxon>Ecdysozoa</taxon>
        <taxon>Nematoda</taxon>
        <taxon>Chromadorea</taxon>
        <taxon>Rhabditida</taxon>
        <taxon>Rhabditina</taxon>
        <taxon>Rhabditomorpha</taxon>
        <taxon>Rhabditoidea</taxon>
        <taxon>Rhabditidae</taxon>
        <taxon>Peloderinae</taxon>
        <taxon>Caenorhabditis</taxon>
    </lineage>
</organism>
<dbReference type="OrthoDB" id="5891841at2759"/>
<keyword evidence="4" id="KW-1185">Reference proteome</keyword>
<dbReference type="GeneID" id="9805169"/>